<dbReference type="EMBL" id="LAZR01008427">
    <property type="protein sequence ID" value="KKM78831.1"/>
    <property type="molecule type" value="Genomic_DNA"/>
</dbReference>
<gene>
    <name evidence="1" type="ORF">LCGC14_1355970</name>
</gene>
<evidence type="ECO:0000313" key="1">
    <source>
        <dbReference type="EMBL" id="KKM78831.1"/>
    </source>
</evidence>
<proteinExistence type="predicted"/>
<dbReference type="AlphaFoldDB" id="A0A0F9KVR3"/>
<sequence>MPKVKVKCTCGNEFERYIHGNMTYDHPFDMMCPDCNKKEGWRFATRMVQLEKFRCVKCGWKLKEKDCTEINEHELWFKCKCCGYRFALYIPEPTYDPY</sequence>
<comment type="caution">
    <text evidence="1">The sequence shown here is derived from an EMBL/GenBank/DDBJ whole genome shotgun (WGS) entry which is preliminary data.</text>
</comment>
<reference evidence="1" key="1">
    <citation type="journal article" date="2015" name="Nature">
        <title>Complex archaea that bridge the gap between prokaryotes and eukaryotes.</title>
        <authorList>
            <person name="Spang A."/>
            <person name="Saw J.H."/>
            <person name="Jorgensen S.L."/>
            <person name="Zaremba-Niedzwiedzka K."/>
            <person name="Martijn J."/>
            <person name="Lind A.E."/>
            <person name="van Eijk R."/>
            <person name="Schleper C."/>
            <person name="Guy L."/>
            <person name="Ettema T.J."/>
        </authorList>
    </citation>
    <scope>NUCLEOTIDE SEQUENCE</scope>
</reference>
<accession>A0A0F9KVR3</accession>
<organism evidence="1">
    <name type="scientific">marine sediment metagenome</name>
    <dbReference type="NCBI Taxonomy" id="412755"/>
    <lineage>
        <taxon>unclassified sequences</taxon>
        <taxon>metagenomes</taxon>
        <taxon>ecological metagenomes</taxon>
    </lineage>
</organism>
<protein>
    <submittedName>
        <fullName evidence="1">Uncharacterized protein</fullName>
    </submittedName>
</protein>
<name>A0A0F9KVR3_9ZZZZ</name>